<dbReference type="KEGG" id="cfus:CYFUS_005259"/>
<feature type="compositionally biased region" description="Basic residues" evidence="1">
    <location>
        <begin position="171"/>
        <end position="184"/>
    </location>
</feature>
<feature type="region of interest" description="Disordered" evidence="1">
    <location>
        <begin position="1"/>
        <end position="46"/>
    </location>
</feature>
<sequence>MVASVKAKRQRREHGTSREAPLGRAGGRRGAPAEAEFLRARSEEQREVRRRAILDTAAAMLEQMPVAEVGLNELARRVGLAKSNVLLRVARGRAPRAARPGLEGLARGAACRSSASGRRRCATMPSWPPPPSGPTPARPGACSPPTRWTGLWRRSASSSRRRSRQCWSRSSRARWPVRPRRQGRGRSEASSKMGASDGVQLIGAQGCLFPNSSLARVMADMALGQPT</sequence>
<dbReference type="InterPro" id="IPR009057">
    <property type="entry name" value="Homeodomain-like_sf"/>
</dbReference>
<protein>
    <submittedName>
        <fullName evidence="2">TetR family transcriptional regulator</fullName>
    </submittedName>
</protein>
<organism evidence="2 3">
    <name type="scientific">Cystobacter fuscus</name>
    <dbReference type="NCBI Taxonomy" id="43"/>
    <lineage>
        <taxon>Bacteria</taxon>
        <taxon>Pseudomonadati</taxon>
        <taxon>Myxococcota</taxon>
        <taxon>Myxococcia</taxon>
        <taxon>Myxococcales</taxon>
        <taxon>Cystobacterineae</taxon>
        <taxon>Archangiaceae</taxon>
        <taxon>Cystobacter</taxon>
    </lineage>
</organism>
<dbReference type="SUPFAM" id="SSF46689">
    <property type="entry name" value="Homeodomain-like"/>
    <property type="match status" value="1"/>
</dbReference>
<reference evidence="2 3" key="1">
    <citation type="submission" date="2017-06" db="EMBL/GenBank/DDBJ databases">
        <title>Sequencing and comparative analysis of myxobacterial genomes.</title>
        <authorList>
            <person name="Rupp O."/>
            <person name="Goesmann A."/>
            <person name="Sogaard-Andersen L."/>
        </authorList>
    </citation>
    <scope>NUCLEOTIDE SEQUENCE [LARGE SCALE GENOMIC DNA]</scope>
    <source>
        <strain evidence="2 3">DSM 52655</strain>
    </source>
</reference>
<feature type="compositionally biased region" description="Basic and acidic residues" evidence="1">
    <location>
        <begin position="36"/>
        <end position="46"/>
    </location>
</feature>
<dbReference type="AlphaFoldDB" id="A0A250J8Q4"/>
<name>A0A250J8Q4_9BACT</name>
<feature type="compositionally biased region" description="Pro residues" evidence="1">
    <location>
        <begin position="126"/>
        <end position="137"/>
    </location>
</feature>
<accession>A0A250J8Q4</accession>
<evidence type="ECO:0000313" key="3">
    <source>
        <dbReference type="Proteomes" id="UP000217257"/>
    </source>
</evidence>
<feature type="region of interest" description="Disordered" evidence="1">
    <location>
        <begin position="109"/>
        <end position="197"/>
    </location>
</feature>
<evidence type="ECO:0000256" key="1">
    <source>
        <dbReference type="SAM" id="MobiDB-lite"/>
    </source>
</evidence>
<dbReference type="Proteomes" id="UP000217257">
    <property type="component" value="Chromosome"/>
</dbReference>
<proteinExistence type="predicted"/>
<gene>
    <name evidence="2" type="ORF">CYFUS_005259</name>
</gene>
<dbReference type="EMBL" id="CP022098">
    <property type="protein sequence ID" value="ATB39811.1"/>
    <property type="molecule type" value="Genomic_DNA"/>
</dbReference>
<feature type="compositionally biased region" description="Basic residues" evidence="1">
    <location>
        <begin position="1"/>
        <end position="12"/>
    </location>
</feature>
<evidence type="ECO:0000313" key="2">
    <source>
        <dbReference type="EMBL" id="ATB39811.1"/>
    </source>
</evidence>
<dbReference type="Gene3D" id="1.10.357.10">
    <property type="entry name" value="Tetracycline Repressor, domain 2"/>
    <property type="match status" value="1"/>
</dbReference>